<dbReference type="EMBL" id="JADEXS010000240">
    <property type="protein sequence ID" value="MBE9024215.1"/>
    <property type="molecule type" value="Genomic_DNA"/>
</dbReference>
<protein>
    <recommendedName>
        <fullName evidence="3">Abortive infection protein-like C-terminal domain-containing protein</fullName>
    </recommendedName>
</protein>
<evidence type="ECO:0000313" key="2">
    <source>
        <dbReference type="Proteomes" id="UP000622533"/>
    </source>
</evidence>
<comment type="caution">
    <text evidence="1">The sequence shown here is derived from an EMBL/GenBank/DDBJ whole genome shotgun (WGS) entry which is preliminary data.</text>
</comment>
<organism evidence="1 2">
    <name type="scientific">Desmonostoc muscorum LEGE 12446</name>
    <dbReference type="NCBI Taxonomy" id="1828758"/>
    <lineage>
        <taxon>Bacteria</taxon>
        <taxon>Bacillati</taxon>
        <taxon>Cyanobacteriota</taxon>
        <taxon>Cyanophyceae</taxon>
        <taxon>Nostocales</taxon>
        <taxon>Nostocaceae</taxon>
        <taxon>Desmonostoc</taxon>
    </lineage>
</organism>
<accession>A0A8J6ZMG7</accession>
<reference evidence="1" key="1">
    <citation type="submission" date="2020-10" db="EMBL/GenBank/DDBJ databases">
        <authorList>
            <person name="Castelo-Branco R."/>
            <person name="Eusebio N."/>
            <person name="Adriana R."/>
            <person name="Vieira A."/>
            <person name="Brugerolle De Fraissinette N."/>
            <person name="Rezende De Castro R."/>
            <person name="Schneider M.P."/>
            <person name="Vasconcelos V."/>
            <person name="Leao P.N."/>
        </authorList>
    </citation>
    <scope>NUCLEOTIDE SEQUENCE</scope>
    <source>
        <strain evidence="1">LEGE 12446</strain>
    </source>
</reference>
<evidence type="ECO:0000313" key="1">
    <source>
        <dbReference type="EMBL" id="MBE9024215.1"/>
    </source>
</evidence>
<evidence type="ECO:0008006" key="3">
    <source>
        <dbReference type="Google" id="ProtNLM"/>
    </source>
</evidence>
<name>A0A8J6ZMG7_DESMC</name>
<gene>
    <name evidence="1" type="ORF">IQ276_17835</name>
</gene>
<dbReference type="AlphaFoldDB" id="A0A8J6ZMG7"/>
<dbReference type="Proteomes" id="UP000622533">
    <property type="component" value="Unassembled WGS sequence"/>
</dbReference>
<dbReference type="RefSeq" id="WP_193918423.1">
    <property type="nucleotide sequence ID" value="NZ_JADEXS020000001.1"/>
</dbReference>
<keyword evidence="2" id="KW-1185">Reference proteome</keyword>
<proteinExistence type="predicted"/>
<sequence length="288" mass="32604">MPLQFPDSWRFDSSPESVIPNAAIDEFEKLIGIIVAKGNRWELLEYFKECFAHAVGSTSVWSTSESWASTDLRSYLEDAAKNPSLFLEAFYDSCENLRDKYAIPDIERINDICLEHKIAYKIDPPKLVKLCEGEEAISVAEPPATFTEPVKQLIRESLNRSEQLLNENRPREAVIEVLWILESITTAFRGEQLPSGTIKGTYFNVIVKELRNANEGTAINYILKCLESLHGYHSSPTGGGGRHGLDLKEGKPMTLSEGRLFCNLIRSYISFLLTEYERLINNDVSDNF</sequence>